<protein>
    <submittedName>
        <fullName evidence="1">Uncharacterized protein</fullName>
    </submittedName>
</protein>
<gene>
    <name evidence="1" type="ORF">NTEN_LOCUS20415</name>
</gene>
<evidence type="ECO:0000313" key="2">
    <source>
        <dbReference type="Proteomes" id="UP000479000"/>
    </source>
</evidence>
<name>A0A6H5HIF0_9HEMI</name>
<accession>A0A6H5HIF0</accession>
<evidence type="ECO:0000313" key="1">
    <source>
        <dbReference type="EMBL" id="CAB0016109.1"/>
    </source>
</evidence>
<dbReference type="AlphaFoldDB" id="A0A6H5HIF0"/>
<reference evidence="1 2" key="1">
    <citation type="submission" date="2020-02" db="EMBL/GenBank/DDBJ databases">
        <authorList>
            <person name="Ferguson B K."/>
        </authorList>
    </citation>
    <scope>NUCLEOTIDE SEQUENCE [LARGE SCALE GENOMIC DNA]</scope>
</reference>
<organism evidence="1 2">
    <name type="scientific">Nesidiocoris tenuis</name>
    <dbReference type="NCBI Taxonomy" id="355587"/>
    <lineage>
        <taxon>Eukaryota</taxon>
        <taxon>Metazoa</taxon>
        <taxon>Ecdysozoa</taxon>
        <taxon>Arthropoda</taxon>
        <taxon>Hexapoda</taxon>
        <taxon>Insecta</taxon>
        <taxon>Pterygota</taxon>
        <taxon>Neoptera</taxon>
        <taxon>Paraneoptera</taxon>
        <taxon>Hemiptera</taxon>
        <taxon>Heteroptera</taxon>
        <taxon>Panheteroptera</taxon>
        <taxon>Cimicomorpha</taxon>
        <taxon>Miridae</taxon>
        <taxon>Dicyphina</taxon>
        <taxon>Nesidiocoris</taxon>
    </lineage>
</organism>
<proteinExistence type="predicted"/>
<feature type="non-terminal residue" evidence="1">
    <location>
        <position position="54"/>
    </location>
</feature>
<dbReference type="EMBL" id="CADCXU010029968">
    <property type="protein sequence ID" value="CAB0016109.1"/>
    <property type="molecule type" value="Genomic_DNA"/>
</dbReference>
<dbReference type="Proteomes" id="UP000479000">
    <property type="component" value="Unassembled WGS sequence"/>
</dbReference>
<sequence length="54" mass="6199">MAPQPSSVLKNRRRQVSLFPYHQEGFHNTSVISVLPFRTVVSVLHSLLNPPRFL</sequence>
<keyword evidence="2" id="KW-1185">Reference proteome</keyword>